<dbReference type="AlphaFoldDB" id="A0A3A8GHA3"/>
<organism evidence="1 2">
    <name type="scientific">Acinetobacter cumulans</name>
    <dbReference type="NCBI Taxonomy" id="2136182"/>
    <lineage>
        <taxon>Bacteria</taxon>
        <taxon>Pseudomonadati</taxon>
        <taxon>Pseudomonadota</taxon>
        <taxon>Gammaproteobacteria</taxon>
        <taxon>Moraxellales</taxon>
        <taxon>Moraxellaceae</taxon>
        <taxon>Acinetobacter</taxon>
    </lineage>
</organism>
<dbReference type="InterPro" id="IPR036430">
    <property type="entry name" value="RNase_T2-like_sf"/>
</dbReference>
<dbReference type="SUPFAM" id="SSF55895">
    <property type="entry name" value="Ribonuclease Rh-like"/>
    <property type="match status" value="1"/>
</dbReference>
<dbReference type="EMBL" id="RAXZ01000003">
    <property type="protein sequence ID" value="RKG54830.1"/>
    <property type="molecule type" value="Genomic_DNA"/>
</dbReference>
<name>A0A3A8GHA3_9GAMM</name>
<dbReference type="Gene3D" id="3.90.730.10">
    <property type="entry name" value="Ribonuclease T2-like"/>
    <property type="match status" value="1"/>
</dbReference>
<comment type="caution">
    <text evidence="1">The sequence shown here is derived from an EMBL/GenBank/DDBJ whole genome shotgun (WGS) entry which is preliminary data.</text>
</comment>
<accession>A0A3A8GHA3</accession>
<reference evidence="1 2" key="1">
    <citation type="submission" date="2018-09" db="EMBL/GenBank/DDBJ databases">
        <title>The draft genome of Acinetobacter spp. strains.</title>
        <authorList>
            <person name="Qin J."/>
            <person name="Feng Y."/>
            <person name="Zong Z."/>
        </authorList>
    </citation>
    <scope>NUCLEOTIDE SEQUENCE [LARGE SCALE GENOMIC DNA]</scope>
    <source>
        <strain evidence="1 2">WCHAc060002</strain>
    </source>
</reference>
<dbReference type="GO" id="GO:0033897">
    <property type="term" value="F:ribonuclease T2 activity"/>
    <property type="evidence" value="ECO:0007669"/>
    <property type="project" value="InterPro"/>
</dbReference>
<sequence length="198" mass="21988">MGICTAVVHASPAPAGYVMEIQLVPAACSLDPQRNKKRKCLEGYSLNVLGLYPEVAAQRNCTSHTVLNLPPIQAKVVARVMPDENARKQLWQGVGGCVPMPANQYFRMMINYAEKLKIPDELTSQETRVMQAAVLRSRMLRLNPGLPTQGFEFSCQQNKTNSILTEIKICYQNNGHYKACPKNVQNNCPATFTIKGSF</sequence>
<dbReference type="RefSeq" id="WP_120364453.1">
    <property type="nucleotide sequence ID" value="NZ_RAXY01000002.1"/>
</dbReference>
<protein>
    <submittedName>
        <fullName evidence="1">Ribonuclease I</fullName>
    </submittedName>
</protein>
<dbReference type="GO" id="GO:0003723">
    <property type="term" value="F:RNA binding"/>
    <property type="evidence" value="ECO:0007669"/>
    <property type="project" value="InterPro"/>
</dbReference>
<proteinExistence type="predicted"/>
<gene>
    <name evidence="1" type="ORF">D7V64_04485</name>
</gene>
<dbReference type="Proteomes" id="UP000281084">
    <property type="component" value="Unassembled WGS sequence"/>
</dbReference>
<evidence type="ECO:0000313" key="1">
    <source>
        <dbReference type="EMBL" id="RKG54830.1"/>
    </source>
</evidence>
<evidence type="ECO:0000313" key="2">
    <source>
        <dbReference type="Proteomes" id="UP000281084"/>
    </source>
</evidence>